<gene>
    <name evidence="1" type="ORF">PCOR1329_LOCUS7328</name>
</gene>
<sequence>MFIVVMMAIVEWVYRHAQLSGRVHVNCEPELNLNWSFRGAVVCFNSFLPCSYQGLCHFIFLRALGDASKMFMISESPSCARLELNFDHACEHECVNGVSSKHVTQMSRGGHHLCSQPNLAEGGSAGCAPKFFLPAAPIGSTQQGSRIWRVEEYVCSPRRRRA</sequence>
<proteinExistence type="predicted"/>
<dbReference type="EMBL" id="CAUYUJ010001989">
    <property type="protein sequence ID" value="CAK0798622.1"/>
    <property type="molecule type" value="Genomic_DNA"/>
</dbReference>
<comment type="caution">
    <text evidence="1">The sequence shown here is derived from an EMBL/GenBank/DDBJ whole genome shotgun (WGS) entry which is preliminary data.</text>
</comment>
<evidence type="ECO:0000313" key="2">
    <source>
        <dbReference type="Proteomes" id="UP001189429"/>
    </source>
</evidence>
<dbReference type="Proteomes" id="UP001189429">
    <property type="component" value="Unassembled WGS sequence"/>
</dbReference>
<organism evidence="1 2">
    <name type="scientific">Prorocentrum cordatum</name>
    <dbReference type="NCBI Taxonomy" id="2364126"/>
    <lineage>
        <taxon>Eukaryota</taxon>
        <taxon>Sar</taxon>
        <taxon>Alveolata</taxon>
        <taxon>Dinophyceae</taxon>
        <taxon>Prorocentrales</taxon>
        <taxon>Prorocentraceae</taxon>
        <taxon>Prorocentrum</taxon>
    </lineage>
</organism>
<protein>
    <recommendedName>
        <fullName evidence="3">Secreted protein</fullName>
    </recommendedName>
</protein>
<evidence type="ECO:0008006" key="3">
    <source>
        <dbReference type="Google" id="ProtNLM"/>
    </source>
</evidence>
<evidence type="ECO:0000313" key="1">
    <source>
        <dbReference type="EMBL" id="CAK0798622.1"/>
    </source>
</evidence>
<accession>A0ABN9PZT2</accession>
<reference evidence="1" key="1">
    <citation type="submission" date="2023-10" db="EMBL/GenBank/DDBJ databases">
        <authorList>
            <person name="Chen Y."/>
            <person name="Shah S."/>
            <person name="Dougan E. K."/>
            <person name="Thang M."/>
            <person name="Chan C."/>
        </authorList>
    </citation>
    <scope>NUCLEOTIDE SEQUENCE [LARGE SCALE GENOMIC DNA]</scope>
</reference>
<keyword evidence="2" id="KW-1185">Reference proteome</keyword>
<name>A0ABN9PZT2_9DINO</name>